<proteinExistence type="predicted"/>
<feature type="compositionally biased region" description="Low complexity" evidence="1">
    <location>
        <begin position="295"/>
        <end position="317"/>
    </location>
</feature>
<dbReference type="GeneID" id="19897686"/>
<keyword evidence="4" id="KW-1185">Reference proteome</keyword>
<dbReference type="CDD" id="cd14291">
    <property type="entry name" value="UBA1_NUB1_like"/>
    <property type="match status" value="1"/>
</dbReference>
<feature type="compositionally biased region" description="Low complexity" evidence="1">
    <location>
        <begin position="641"/>
        <end position="652"/>
    </location>
</feature>
<evidence type="ECO:0000256" key="1">
    <source>
        <dbReference type="SAM" id="MobiDB-lite"/>
    </source>
</evidence>
<feature type="region of interest" description="Disordered" evidence="1">
    <location>
        <begin position="270"/>
        <end position="333"/>
    </location>
</feature>
<dbReference type="Gene3D" id="1.10.8.10">
    <property type="entry name" value="DNA helicase RuvA subunit, C-terminal domain"/>
    <property type="match status" value="1"/>
</dbReference>
<sequence length="845" mass="89445">MPRNVVQDSDDDDNDDFLSPGRLTAHEAALPQPGNTRRGDGSSNEQRGTASTGTDTGTDTDTIRREIQDAHRALVASNSPSKTTSTEHANSLRDATSPPSQRMKRSPSTAGFGLNSSSSNKQQRAKTAKTYGQSRQRRLDALEDANGALVALREGKQGHNSSGKTADTRKSQEALPSTDAPAEDPSGSIPSWDLPGSIQDDFAYHDPIAMFPGPSSTIPDNTMTQQRLIDEALSMHAPVSFSEFHVPEAPAGSNSSIPWSAYIATQPGTAETASKLSHPSNPSPQRSMDGVSALTPSVKSKTPKSSKSTMPSPLKSSQRVKRARTTADAQVAGINQGHLGDELSLSAGLLSKNSKNAATPSEASNGAGNRTDEPRAETKPGKELKNPKVEKLQPEDLGNDPPGEQSQPRPSRTRSLRILETSSMTRSSDPLNPDDIAVGLPKERYQPRPSRSRSNPVLQEAPIDYSVRPEKAAKASARVNRRKTTDTSVLGELVLSEAEKLERITAMGFSSSEGRKALRDHVGNLTAAVGWLANRSATATATGTQDSLADGIAVKSSRASKVKEPAVTKGKTQASLNVTETASATITQELSNCQGPAKERTPTKRPGFVHIEIPSAKAVKQFTISDSIATGGNSGGEPLGNSEADAANSASAIPEPEAPVSIAKPSKGKRRKSTRADEAPNDADELDVTAPKPKRRKSTQADAQESETPVDLAFAPALPDEPPKKRGRGRPPKAKAQDPAAEPHHASPDAEHAVLDQASKPPEPALQYRNLNTVPDQQPGSMPTPQSTPPQPDPPAAAAATPQKKGKATVGSPTHHPPLSKGKTPYRVGLSRRARIPSLLRVVKK</sequence>
<dbReference type="OMA" id="NHEPNVM"/>
<name>R7YH06_CONA1</name>
<gene>
    <name evidence="3" type="ORF">W97_00375</name>
</gene>
<dbReference type="InterPro" id="IPR015940">
    <property type="entry name" value="UBA"/>
</dbReference>
<dbReference type="HOGENOM" id="CLU_023640_0_0_1"/>
<accession>R7YH06</accession>
<feature type="compositionally biased region" description="Polar residues" evidence="1">
    <location>
        <begin position="76"/>
        <end position="122"/>
    </location>
</feature>
<dbReference type="RefSeq" id="XP_007776480.1">
    <property type="nucleotide sequence ID" value="XM_007778290.1"/>
</dbReference>
<dbReference type="InterPro" id="IPR009060">
    <property type="entry name" value="UBA-like_sf"/>
</dbReference>
<dbReference type="EMBL" id="JH767555">
    <property type="protein sequence ID" value="EON61163.1"/>
    <property type="molecule type" value="Genomic_DNA"/>
</dbReference>
<feature type="compositionally biased region" description="Basic and acidic residues" evidence="1">
    <location>
        <begin position="61"/>
        <end position="72"/>
    </location>
</feature>
<feature type="compositionally biased region" description="Low complexity" evidence="1">
    <location>
        <begin position="48"/>
        <end position="60"/>
    </location>
</feature>
<feature type="compositionally biased region" description="Polar residues" evidence="1">
    <location>
        <begin position="270"/>
        <end position="286"/>
    </location>
</feature>
<reference evidence="4" key="1">
    <citation type="submission" date="2012-06" db="EMBL/GenBank/DDBJ databases">
        <title>The genome sequence of Coniosporium apollinis CBS 100218.</title>
        <authorList>
            <consortium name="The Broad Institute Genome Sequencing Platform"/>
            <person name="Cuomo C."/>
            <person name="Gorbushina A."/>
            <person name="Noack S."/>
            <person name="Walker B."/>
            <person name="Young S.K."/>
            <person name="Zeng Q."/>
            <person name="Gargeya S."/>
            <person name="Fitzgerald M."/>
            <person name="Haas B."/>
            <person name="Abouelleil A."/>
            <person name="Alvarado L."/>
            <person name="Arachchi H.M."/>
            <person name="Berlin A.M."/>
            <person name="Chapman S.B."/>
            <person name="Goldberg J."/>
            <person name="Griggs A."/>
            <person name="Gujja S."/>
            <person name="Hansen M."/>
            <person name="Howarth C."/>
            <person name="Imamovic A."/>
            <person name="Larimer J."/>
            <person name="McCowan C."/>
            <person name="Montmayeur A."/>
            <person name="Murphy C."/>
            <person name="Neiman D."/>
            <person name="Pearson M."/>
            <person name="Priest M."/>
            <person name="Roberts A."/>
            <person name="Saif S."/>
            <person name="Shea T."/>
            <person name="Sisk P."/>
            <person name="Sykes S."/>
            <person name="Wortman J."/>
            <person name="Nusbaum C."/>
            <person name="Birren B."/>
        </authorList>
    </citation>
    <scope>NUCLEOTIDE SEQUENCE [LARGE SCALE GENOMIC DNA]</scope>
    <source>
        <strain evidence="4">CBS 100218</strain>
    </source>
</reference>
<feature type="compositionally biased region" description="Basic and acidic residues" evidence="1">
    <location>
        <begin position="370"/>
        <end position="394"/>
    </location>
</feature>
<evidence type="ECO:0000313" key="4">
    <source>
        <dbReference type="Proteomes" id="UP000016924"/>
    </source>
</evidence>
<feature type="region of interest" description="Disordered" evidence="1">
    <location>
        <begin position="351"/>
        <end position="460"/>
    </location>
</feature>
<protein>
    <recommendedName>
        <fullName evidence="2">UBA domain-containing protein</fullName>
    </recommendedName>
</protein>
<dbReference type="eggNOG" id="ENOG502SRG9">
    <property type="taxonomic scope" value="Eukaryota"/>
</dbReference>
<dbReference type="PROSITE" id="PS50030">
    <property type="entry name" value="UBA"/>
    <property type="match status" value="1"/>
</dbReference>
<feature type="compositionally biased region" description="Polar residues" evidence="1">
    <location>
        <begin position="420"/>
        <end position="430"/>
    </location>
</feature>
<feature type="compositionally biased region" description="Basic and acidic residues" evidence="1">
    <location>
        <begin position="741"/>
        <end position="754"/>
    </location>
</feature>
<feature type="region of interest" description="Disordered" evidence="1">
    <location>
        <begin position="629"/>
        <end position="845"/>
    </location>
</feature>
<feature type="compositionally biased region" description="Polar residues" evidence="1">
    <location>
        <begin position="351"/>
        <end position="368"/>
    </location>
</feature>
<organism evidence="3 4">
    <name type="scientific">Coniosporium apollinis (strain CBS 100218)</name>
    <name type="common">Rock-inhabiting black yeast</name>
    <dbReference type="NCBI Taxonomy" id="1168221"/>
    <lineage>
        <taxon>Eukaryota</taxon>
        <taxon>Fungi</taxon>
        <taxon>Dikarya</taxon>
        <taxon>Ascomycota</taxon>
        <taxon>Pezizomycotina</taxon>
        <taxon>Dothideomycetes</taxon>
        <taxon>Dothideomycetes incertae sedis</taxon>
        <taxon>Coniosporium</taxon>
    </lineage>
</organism>
<dbReference type="AlphaFoldDB" id="R7YH06"/>
<evidence type="ECO:0000259" key="2">
    <source>
        <dbReference type="PROSITE" id="PS50030"/>
    </source>
</evidence>
<dbReference type="SUPFAM" id="SSF46934">
    <property type="entry name" value="UBA-like"/>
    <property type="match status" value="1"/>
</dbReference>
<dbReference type="STRING" id="1168221.R7YH06"/>
<dbReference type="Proteomes" id="UP000016924">
    <property type="component" value="Unassembled WGS sequence"/>
</dbReference>
<evidence type="ECO:0000313" key="3">
    <source>
        <dbReference type="EMBL" id="EON61163.1"/>
    </source>
</evidence>
<feature type="domain" description="UBA" evidence="2">
    <location>
        <begin position="494"/>
        <end position="535"/>
    </location>
</feature>
<dbReference type="OrthoDB" id="5404794at2759"/>
<feature type="compositionally biased region" description="Pro residues" evidence="1">
    <location>
        <begin position="786"/>
        <end position="795"/>
    </location>
</feature>
<dbReference type="SMART" id="SM00165">
    <property type="entry name" value="UBA"/>
    <property type="match status" value="1"/>
</dbReference>
<feature type="region of interest" description="Disordered" evidence="1">
    <location>
        <begin position="1"/>
        <end position="193"/>
    </location>
</feature>